<comment type="caution">
    <text evidence="1">The sequence shown here is derived from an EMBL/GenBank/DDBJ whole genome shotgun (WGS) entry which is preliminary data.</text>
</comment>
<feature type="non-terminal residue" evidence="1">
    <location>
        <position position="57"/>
    </location>
</feature>
<dbReference type="AlphaFoldDB" id="A0A815X8B1"/>
<accession>A0A815X8B1</accession>
<dbReference type="Proteomes" id="UP000663864">
    <property type="component" value="Unassembled WGS sequence"/>
</dbReference>
<gene>
    <name evidence="1" type="ORF">ZHD862_LOCUS39418</name>
</gene>
<name>A0A815X8B1_9BILA</name>
<proteinExistence type="predicted"/>
<sequence length="57" mass="6592">MASDDRRTCPIFRIERGTFQETHKRVLNYEYPSLNEDEDVFLRVTKLSSANASPSSI</sequence>
<evidence type="ECO:0000313" key="2">
    <source>
        <dbReference type="Proteomes" id="UP000663864"/>
    </source>
</evidence>
<protein>
    <submittedName>
        <fullName evidence="1">Uncharacterized protein</fullName>
    </submittedName>
</protein>
<evidence type="ECO:0000313" key="1">
    <source>
        <dbReference type="EMBL" id="CAF1554221.1"/>
    </source>
</evidence>
<reference evidence="1" key="1">
    <citation type="submission" date="2021-02" db="EMBL/GenBank/DDBJ databases">
        <authorList>
            <person name="Nowell W R."/>
        </authorList>
    </citation>
    <scope>NUCLEOTIDE SEQUENCE</scope>
</reference>
<dbReference type="EMBL" id="CAJNOT010018499">
    <property type="protein sequence ID" value="CAF1554221.1"/>
    <property type="molecule type" value="Genomic_DNA"/>
</dbReference>
<organism evidence="1 2">
    <name type="scientific">Rotaria sordida</name>
    <dbReference type="NCBI Taxonomy" id="392033"/>
    <lineage>
        <taxon>Eukaryota</taxon>
        <taxon>Metazoa</taxon>
        <taxon>Spiralia</taxon>
        <taxon>Gnathifera</taxon>
        <taxon>Rotifera</taxon>
        <taxon>Eurotatoria</taxon>
        <taxon>Bdelloidea</taxon>
        <taxon>Philodinida</taxon>
        <taxon>Philodinidae</taxon>
        <taxon>Rotaria</taxon>
    </lineage>
</organism>